<reference evidence="3" key="1">
    <citation type="submission" date="2016-10" db="EMBL/GenBank/DDBJ databases">
        <authorList>
            <person name="Varghese N."/>
            <person name="Submissions S."/>
        </authorList>
    </citation>
    <scope>NUCLEOTIDE SEQUENCE [LARGE SCALE GENOMIC DNA]</scope>
    <source>
        <strain evidence="3">DSM 15310</strain>
    </source>
</reference>
<protein>
    <submittedName>
        <fullName evidence="2">Uncharacterized protein</fullName>
    </submittedName>
</protein>
<feature type="region of interest" description="Disordered" evidence="1">
    <location>
        <begin position="1"/>
        <end position="69"/>
    </location>
</feature>
<dbReference type="Proteomes" id="UP000198697">
    <property type="component" value="Unassembled WGS sequence"/>
</dbReference>
<sequence>MSDSKNTPDQNDDKVYSTKTGSTATDLTGATKVMTTAADGETDASAPISDQVDEKAIRKDAQDGDQNKK</sequence>
<gene>
    <name evidence="2" type="ORF">SAMN04487998_1223</name>
</gene>
<accession>A0A1I0BX89</accession>
<name>A0A1I0BX89_9BACT</name>
<evidence type="ECO:0000313" key="3">
    <source>
        <dbReference type="Proteomes" id="UP000198697"/>
    </source>
</evidence>
<evidence type="ECO:0000313" key="2">
    <source>
        <dbReference type="EMBL" id="SET11455.1"/>
    </source>
</evidence>
<evidence type="ECO:0000256" key="1">
    <source>
        <dbReference type="SAM" id="MobiDB-lite"/>
    </source>
</evidence>
<feature type="compositionally biased region" description="Polar residues" evidence="1">
    <location>
        <begin position="17"/>
        <end position="28"/>
    </location>
</feature>
<feature type="compositionally biased region" description="Basic and acidic residues" evidence="1">
    <location>
        <begin position="52"/>
        <end position="69"/>
    </location>
</feature>
<proteinExistence type="predicted"/>
<organism evidence="2 3">
    <name type="scientific">Hymenobacter actinosclerus</name>
    <dbReference type="NCBI Taxonomy" id="82805"/>
    <lineage>
        <taxon>Bacteria</taxon>
        <taxon>Pseudomonadati</taxon>
        <taxon>Bacteroidota</taxon>
        <taxon>Cytophagia</taxon>
        <taxon>Cytophagales</taxon>
        <taxon>Hymenobacteraceae</taxon>
        <taxon>Hymenobacter</taxon>
    </lineage>
</organism>
<dbReference type="OrthoDB" id="886663at2"/>
<dbReference type="RefSeq" id="WP_092769349.1">
    <property type="nucleotide sequence ID" value="NZ_FOHS01000001.1"/>
</dbReference>
<dbReference type="AlphaFoldDB" id="A0A1I0BX89"/>
<dbReference type="EMBL" id="FOHS01000001">
    <property type="protein sequence ID" value="SET11455.1"/>
    <property type="molecule type" value="Genomic_DNA"/>
</dbReference>
<keyword evidence="3" id="KW-1185">Reference proteome</keyword>